<evidence type="ECO:0000313" key="3">
    <source>
        <dbReference type="Proteomes" id="UP001596003"/>
    </source>
</evidence>
<dbReference type="SUPFAM" id="SSF82185">
    <property type="entry name" value="Histone H3 K4-specific methyltransferase SET7/9 N-terminal domain"/>
    <property type="match status" value="1"/>
</dbReference>
<reference evidence="3" key="1">
    <citation type="journal article" date="2019" name="Int. J. Syst. Evol. Microbiol.">
        <title>The Global Catalogue of Microorganisms (GCM) 10K type strain sequencing project: providing services to taxonomists for standard genome sequencing and annotation.</title>
        <authorList>
            <consortium name="The Broad Institute Genomics Platform"/>
            <consortium name="The Broad Institute Genome Sequencing Center for Infectious Disease"/>
            <person name="Wu L."/>
            <person name="Ma J."/>
        </authorList>
    </citation>
    <scope>NUCLEOTIDE SEQUENCE [LARGE SCALE GENOMIC DNA]</scope>
    <source>
        <strain evidence="3">NBRC 103627</strain>
    </source>
</reference>
<organism evidence="2 3">
    <name type="scientific">Flavobacterium chungangensis</name>
    <dbReference type="NCBI Taxonomy" id="2708132"/>
    <lineage>
        <taxon>Bacteria</taxon>
        <taxon>Pseudomonadati</taxon>
        <taxon>Bacteroidota</taxon>
        <taxon>Flavobacteriia</taxon>
        <taxon>Flavobacteriales</taxon>
        <taxon>Flavobacteriaceae</taxon>
        <taxon>Flavobacterium</taxon>
    </lineage>
</organism>
<name>A0ABV8ZHB7_9FLAO</name>
<dbReference type="RefSeq" id="WP_379798955.1">
    <property type="nucleotide sequence ID" value="NZ_JBHSFY010000009.1"/>
</dbReference>
<protein>
    <recommendedName>
        <fullName evidence="4">MORN repeat protein</fullName>
    </recommendedName>
</protein>
<accession>A0ABV8ZHB7</accession>
<comment type="caution">
    <text evidence="2">The sequence shown here is derived from an EMBL/GenBank/DDBJ whole genome shotgun (WGS) entry which is preliminary data.</text>
</comment>
<keyword evidence="3" id="KW-1185">Reference proteome</keyword>
<dbReference type="Proteomes" id="UP001596003">
    <property type="component" value="Unassembled WGS sequence"/>
</dbReference>
<dbReference type="Gene3D" id="3.90.930.1">
    <property type="match status" value="1"/>
</dbReference>
<proteinExistence type="predicted"/>
<dbReference type="EMBL" id="JBHSFY010000009">
    <property type="protein sequence ID" value="MFC4478389.1"/>
    <property type="molecule type" value="Genomic_DNA"/>
</dbReference>
<sequence>MKKIYIIVLAVLLCLIVLFFYFKDEKVYTFKEYSPSGKLIGTNEYVIRNGNSIQHGKFVNYNERGIKIAEGNFVNNEPNGKSIYYFDNGKIESVHYRKNSKVTEESIFYNSDGLIRKYIMYNDIGEAKFIIDFDGKTVKKYDGYATYPVNQYKIEKEKKYEIHTRDTLKVGDVIKYEYLLANIPNAKRTFKIETEGIDNSKVKRTITKEVPTRIVVEEVLTKKGLNRIKAITQYTFNDNVTRVKNDTVTFDVNVK</sequence>
<keyword evidence="1" id="KW-0812">Transmembrane</keyword>
<evidence type="ECO:0000256" key="1">
    <source>
        <dbReference type="SAM" id="Phobius"/>
    </source>
</evidence>
<feature type="transmembrane region" description="Helical" evidence="1">
    <location>
        <begin position="6"/>
        <end position="22"/>
    </location>
</feature>
<evidence type="ECO:0000313" key="2">
    <source>
        <dbReference type="EMBL" id="MFC4478389.1"/>
    </source>
</evidence>
<evidence type="ECO:0008006" key="4">
    <source>
        <dbReference type="Google" id="ProtNLM"/>
    </source>
</evidence>
<keyword evidence="1" id="KW-0472">Membrane</keyword>
<gene>
    <name evidence="2" type="ORF">ACFO3N_15050</name>
</gene>
<keyword evidence="1" id="KW-1133">Transmembrane helix</keyword>